<dbReference type="RefSeq" id="WP_092710685.1">
    <property type="nucleotide sequence ID" value="NZ_FMAG01000002.1"/>
</dbReference>
<dbReference type="GO" id="GO:0004519">
    <property type="term" value="F:endonuclease activity"/>
    <property type="evidence" value="ECO:0007669"/>
    <property type="project" value="UniProtKB-KW"/>
</dbReference>
<dbReference type="CDD" id="cd01038">
    <property type="entry name" value="Endonuclease_DUF559"/>
    <property type="match status" value="1"/>
</dbReference>
<sequence>MRRDVRDRLRQFARAMRSDATKAENMLWQALRRSQLEGFKFKRQVPIDGYILDFVCFEARLIVEVDGAQHAESVKDSRRDVYFSCQGFRTLRVWNHEIVTNLDGICLTILAEPKNTGE</sequence>
<dbReference type="STRING" id="410764.GA0061103_3184"/>
<accession>A0A1C3V3S3</accession>
<dbReference type="PANTHER" id="PTHR38590:SF1">
    <property type="entry name" value="BLL0828 PROTEIN"/>
    <property type="match status" value="1"/>
</dbReference>
<keyword evidence="2" id="KW-0255">Endonuclease</keyword>
<dbReference type="OrthoDB" id="9798754at2"/>
<organism evidence="2 3">
    <name type="scientific">Rhizobium multihospitium</name>
    <dbReference type="NCBI Taxonomy" id="410764"/>
    <lineage>
        <taxon>Bacteria</taxon>
        <taxon>Pseudomonadati</taxon>
        <taxon>Pseudomonadota</taxon>
        <taxon>Alphaproteobacteria</taxon>
        <taxon>Hyphomicrobiales</taxon>
        <taxon>Rhizobiaceae</taxon>
        <taxon>Rhizobium/Agrobacterium group</taxon>
        <taxon>Rhizobium</taxon>
    </lineage>
</organism>
<dbReference type="Proteomes" id="UP000199101">
    <property type="component" value="Unassembled WGS sequence"/>
</dbReference>
<keyword evidence="2" id="KW-0378">Hydrolase</keyword>
<dbReference type="SUPFAM" id="SSF52980">
    <property type="entry name" value="Restriction endonuclease-like"/>
    <property type="match status" value="1"/>
</dbReference>
<dbReference type="EMBL" id="FMAG01000002">
    <property type="protein sequence ID" value="SCB22430.1"/>
    <property type="molecule type" value="Genomic_DNA"/>
</dbReference>
<dbReference type="AlphaFoldDB" id="A0A1C3V3S3"/>
<feature type="domain" description="DUF559" evidence="1">
    <location>
        <begin position="8"/>
        <end position="111"/>
    </location>
</feature>
<gene>
    <name evidence="2" type="ORF">GA0061103_3184</name>
</gene>
<keyword evidence="2" id="KW-0540">Nuclease</keyword>
<dbReference type="InterPro" id="IPR011335">
    <property type="entry name" value="Restrct_endonuc-II-like"/>
</dbReference>
<evidence type="ECO:0000313" key="2">
    <source>
        <dbReference type="EMBL" id="SCB22430.1"/>
    </source>
</evidence>
<dbReference type="InterPro" id="IPR047216">
    <property type="entry name" value="Endonuclease_DUF559_bact"/>
</dbReference>
<evidence type="ECO:0000259" key="1">
    <source>
        <dbReference type="Pfam" id="PF04480"/>
    </source>
</evidence>
<dbReference type="PANTHER" id="PTHR38590">
    <property type="entry name" value="BLL0828 PROTEIN"/>
    <property type="match status" value="1"/>
</dbReference>
<dbReference type="Pfam" id="PF04480">
    <property type="entry name" value="DUF559"/>
    <property type="match status" value="1"/>
</dbReference>
<evidence type="ECO:0000313" key="3">
    <source>
        <dbReference type="Proteomes" id="UP000199101"/>
    </source>
</evidence>
<keyword evidence="3" id="KW-1185">Reference proteome</keyword>
<name>A0A1C3V3S3_9HYPH</name>
<protein>
    <submittedName>
        <fullName evidence="2">Very-short-patch-repair endonuclease</fullName>
    </submittedName>
</protein>
<dbReference type="Gene3D" id="3.40.960.10">
    <property type="entry name" value="VSR Endonuclease"/>
    <property type="match status" value="1"/>
</dbReference>
<dbReference type="InterPro" id="IPR007569">
    <property type="entry name" value="DUF559"/>
</dbReference>
<proteinExistence type="predicted"/>
<reference evidence="3" key="1">
    <citation type="submission" date="2016-08" db="EMBL/GenBank/DDBJ databases">
        <authorList>
            <person name="Varghese N."/>
            <person name="Submissions Spin"/>
        </authorList>
    </citation>
    <scope>NUCLEOTIDE SEQUENCE [LARGE SCALE GENOMIC DNA]</scope>
    <source>
        <strain evidence="3">HAMBI 2975</strain>
    </source>
</reference>